<feature type="region of interest" description="Disordered" evidence="1">
    <location>
        <begin position="68"/>
        <end position="88"/>
    </location>
</feature>
<keyword evidence="2" id="KW-1133">Transmembrane helix</keyword>
<reference evidence="3 4" key="1">
    <citation type="journal article" date="2019" name="Sci. Rep.">
        <title>A high-quality genome of Eragrostis curvula grass provides insights into Poaceae evolution and supports new strategies to enhance forage quality.</title>
        <authorList>
            <person name="Carballo J."/>
            <person name="Santos B.A.C.M."/>
            <person name="Zappacosta D."/>
            <person name="Garbus I."/>
            <person name="Selva J.P."/>
            <person name="Gallo C.A."/>
            <person name="Diaz A."/>
            <person name="Albertini E."/>
            <person name="Caccamo M."/>
            <person name="Echenique V."/>
        </authorList>
    </citation>
    <scope>NUCLEOTIDE SEQUENCE [LARGE SCALE GENOMIC DNA]</scope>
    <source>
        <strain evidence="4">cv. Victoria</strain>
        <tissue evidence="3">Leaf</tissue>
    </source>
</reference>
<proteinExistence type="predicted"/>
<feature type="transmembrane region" description="Helical" evidence="2">
    <location>
        <begin position="161"/>
        <end position="181"/>
    </location>
</feature>
<dbReference type="Gramene" id="TVU13025">
    <property type="protein sequence ID" value="TVU13025"/>
    <property type="gene ID" value="EJB05_46697"/>
</dbReference>
<feature type="non-terminal residue" evidence="3">
    <location>
        <position position="1"/>
    </location>
</feature>
<organism evidence="3 4">
    <name type="scientific">Eragrostis curvula</name>
    <name type="common">weeping love grass</name>
    <dbReference type="NCBI Taxonomy" id="38414"/>
    <lineage>
        <taxon>Eukaryota</taxon>
        <taxon>Viridiplantae</taxon>
        <taxon>Streptophyta</taxon>
        <taxon>Embryophyta</taxon>
        <taxon>Tracheophyta</taxon>
        <taxon>Spermatophyta</taxon>
        <taxon>Magnoliopsida</taxon>
        <taxon>Liliopsida</taxon>
        <taxon>Poales</taxon>
        <taxon>Poaceae</taxon>
        <taxon>PACMAD clade</taxon>
        <taxon>Chloridoideae</taxon>
        <taxon>Eragrostideae</taxon>
        <taxon>Eragrostidinae</taxon>
        <taxon>Eragrostis</taxon>
    </lineage>
</organism>
<gene>
    <name evidence="3" type="ORF">EJB05_46697</name>
</gene>
<accession>A0A5J9TP14</accession>
<feature type="transmembrane region" description="Helical" evidence="2">
    <location>
        <begin position="193"/>
        <end position="214"/>
    </location>
</feature>
<evidence type="ECO:0000256" key="2">
    <source>
        <dbReference type="SAM" id="Phobius"/>
    </source>
</evidence>
<dbReference type="AlphaFoldDB" id="A0A5J9TP14"/>
<keyword evidence="4" id="KW-1185">Reference proteome</keyword>
<evidence type="ECO:0000256" key="1">
    <source>
        <dbReference type="SAM" id="MobiDB-lite"/>
    </source>
</evidence>
<keyword evidence="2" id="KW-0812">Transmembrane</keyword>
<evidence type="ECO:0000313" key="4">
    <source>
        <dbReference type="Proteomes" id="UP000324897"/>
    </source>
</evidence>
<keyword evidence="2" id="KW-0472">Membrane</keyword>
<dbReference type="Proteomes" id="UP000324897">
    <property type="component" value="Chromosome 3"/>
</dbReference>
<name>A0A5J9TP14_9POAL</name>
<protein>
    <submittedName>
        <fullName evidence="3">Uncharacterized protein</fullName>
    </submittedName>
</protein>
<sequence length="227" mass="24887">MLITRYHTDVHDGGDRAFELVKDPGPRAIDPPLLIPSSLCFFLLSLELAHCAFTELLNKISKGKAHRRRSVGSSMDADNKSSKEALLVSSPDREKQQPACGCYPRMAVQDVCVALRTRGATYVLMDAAADEARALTHGQLWCCVLQAAAAVLALTSRRIRALAFAFAALAVTTANHCILVREQWLILLAAYPGINLPVIATILLILLILGVDLLGFRRLVRGWEEEQ</sequence>
<evidence type="ECO:0000313" key="3">
    <source>
        <dbReference type="EMBL" id="TVU13025.1"/>
    </source>
</evidence>
<comment type="caution">
    <text evidence="3">The sequence shown here is derived from an EMBL/GenBank/DDBJ whole genome shotgun (WGS) entry which is preliminary data.</text>
</comment>
<dbReference type="EMBL" id="RWGY01000039">
    <property type="protein sequence ID" value="TVU13025.1"/>
    <property type="molecule type" value="Genomic_DNA"/>
</dbReference>